<gene>
    <name evidence="1" type="ORF">GCM10010954_26130</name>
</gene>
<evidence type="ECO:0000313" key="2">
    <source>
        <dbReference type="Proteomes" id="UP000660110"/>
    </source>
</evidence>
<accession>A0A917B5P5</accession>
<evidence type="ECO:0000313" key="1">
    <source>
        <dbReference type="EMBL" id="GGF25947.1"/>
    </source>
</evidence>
<proteinExistence type="predicted"/>
<protein>
    <submittedName>
        <fullName evidence="1">Uncharacterized protein</fullName>
    </submittedName>
</protein>
<dbReference type="EMBL" id="BMEL01000003">
    <property type="protein sequence ID" value="GGF25947.1"/>
    <property type="molecule type" value="Genomic_DNA"/>
</dbReference>
<keyword evidence="2" id="KW-1185">Reference proteome</keyword>
<sequence length="62" mass="6871">MITDGVPDGVPGTESGMECTRYADEKNMYQVHLKSYSNLLLQVVMGKGELLYAIKELVHLLA</sequence>
<comment type="caution">
    <text evidence="1">The sequence shown here is derived from an EMBL/GenBank/DDBJ whole genome shotgun (WGS) entry which is preliminary data.</text>
</comment>
<organism evidence="1 2">
    <name type="scientific">Halobacillus andaensis</name>
    <dbReference type="NCBI Taxonomy" id="1176239"/>
    <lineage>
        <taxon>Bacteria</taxon>
        <taxon>Bacillati</taxon>
        <taxon>Bacillota</taxon>
        <taxon>Bacilli</taxon>
        <taxon>Bacillales</taxon>
        <taxon>Bacillaceae</taxon>
        <taxon>Halobacillus</taxon>
    </lineage>
</organism>
<reference evidence="1" key="2">
    <citation type="submission" date="2020-09" db="EMBL/GenBank/DDBJ databases">
        <authorList>
            <person name="Sun Q."/>
            <person name="Zhou Y."/>
        </authorList>
    </citation>
    <scope>NUCLEOTIDE SEQUENCE</scope>
    <source>
        <strain evidence="1">CGMCC 1.12153</strain>
    </source>
</reference>
<name>A0A917B5P5_HALAA</name>
<dbReference type="Proteomes" id="UP000660110">
    <property type="component" value="Unassembled WGS sequence"/>
</dbReference>
<reference evidence="1" key="1">
    <citation type="journal article" date="2014" name="Int. J. Syst. Evol. Microbiol.">
        <title>Complete genome sequence of Corynebacterium casei LMG S-19264T (=DSM 44701T), isolated from a smear-ripened cheese.</title>
        <authorList>
            <consortium name="US DOE Joint Genome Institute (JGI-PGF)"/>
            <person name="Walter F."/>
            <person name="Albersmeier A."/>
            <person name="Kalinowski J."/>
            <person name="Ruckert C."/>
        </authorList>
    </citation>
    <scope>NUCLEOTIDE SEQUENCE</scope>
    <source>
        <strain evidence="1">CGMCC 1.12153</strain>
    </source>
</reference>
<dbReference type="AlphaFoldDB" id="A0A917B5P5"/>